<dbReference type="InterPro" id="IPR014747">
    <property type="entry name" value="Bac_photo_RC_H_C"/>
</dbReference>
<dbReference type="Proteomes" id="UP000199651">
    <property type="component" value="Unassembled WGS sequence"/>
</dbReference>
<accession>A0A1H0S7E1</accession>
<dbReference type="SUPFAM" id="SSF50346">
    <property type="entry name" value="PRC-barrel domain"/>
    <property type="match status" value="1"/>
</dbReference>
<keyword evidence="4" id="KW-1185">Reference proteome</keyword>
<dbReference type="Pfam" id="PF05239">
    <property type="entry name" value="PRC"/>
    <property type="match status" value="1"/>
</dbReference>
<dbReference type="GO" id="GO:0019684">
    <property type="term" value="P:photosynthesis, light reaction"/>
    <property type="evidence" value="ECO:0007669"/>
    <property type="project" value="InterPro"/>
</dbReference>
<evidence type="ECO:0000313" key="4">
    <source>
        <dbReference type="Proteomes" id="UP000199651"/>
    </source>
</evidence>
<dbReference type="EMBL" id="FNJB01000008">
    <property type="protein sequence ID" value="SDP37640.1"/>
    <property type="molecule type" value="Genomic_DNA"/>
</dbReference>
<evidence type="ECO:0000313" key="3">
    <source>
        <dbReference type="EMBL" id="SDP37640.1"/>
    </source>
</evidence>
<dbReference type="InterPro" id="IPR011033">
    <property type="entry name" value="PRC_barrel-like_sf"/>
</dbReference>
<dbReference type="AlphaFoldDB" id="A0A1H0S7E1"/>
<dbReference type="Gene3D" id="3.90.50.10">
    <property type="entry name" value="Photosynthetic Reaction Center, subunit H, domain 2"/>
    <property type="match status" value="1"/>
</dbReference>
<protein>
    <submittedName>
        <fullName evidence="3">PRC-barrel domain-containing protein</fullName>
    </submittedName>
</protein>
<dbReference type="STRING" id="504798.SAMN05421871_105328"/>
<feature type="domain" description="PRC-barrel" evidence="2">
    <location>
        <begin position="17"/>
        <end position="83"/>
    </location>
</feature>
<reference evidence="4" key="1">
    <citation type="submission" date="2016-10" db="EMBL/GenBank/DDBJ databases">
        <authorList>
            <person name="Varghese N."/>
            <person name="Submissions S."/>
        </authorList>
    </citation>
    <scope>NUCLEOTIDE SEQUENCE [LARGE SCALE GENOMIC DNA]</scope>
    <source>
        <strain evidence="4">IBRC-M 10655</strain>
    </source>
</reference>
<gene>
    <name evidence="3" type="ORF">SAMN05192558_108317</name>
</gene>
<dbReference type="InterPro" id="IPR027275">
    <property type="entry name" value="PRC-brl_dom"/>
</dbReference>
<name>A0A1H0S7E1_9PSEU</name>
<proteinExistence type="predicted"/>
<evidence type="ECO:0000259" key="2">
    <source>
        <dbReference type="Pfam" id="PF05239"/>
    </source>
</evidence>
<dbReference type="GO" id="GO:0030077">
    <property type="term" value="C:plasma membrane light-harvesting complex"/>
    <property type="evidence" value="ECO:0007669"/>
    <property type="project" value="InterPro"/>
</dbReference>
<feature type="compositionally biased region" description="Pro residues" evidence="1">
    <location>
        <begin position="127"/>
        <end position="137"/>
    </location>
</feature>
<feature type="region of interest" description="Disordered" evidence="1">
    <location>
        <begin position="113"/>
        <end position="137"/>
    </location>
</feature>
<organism evidence="3 4">
    <name type="scientific">Actinokineospora alba</name>
    <dbReference type="NCBI Taxonomy" id="504798"/>
    <lineage>
        <taxon>Bacteria</taxon>
        <taxon>Bacillati</taxon>
        <taxon>Actinomycetota</taxon>
        <taxon>Actinomycetes</taxon>
        <taxon>Pseudonocardiales</taxon>
        <taxon>Pseudonocardiaceae</taxon>
        <taxon>Actinokineospora</taxon>
    </lineage>
</organism>
<sequence>MLAVADGAQWSDRVRMRPQDLIGHDVYDPQGRKIGRVGTVYLDGSTHEPGWVTVKTGLFGPKESFVPLTGAHPGDQGLQVDVGLDKVKNAPQAAGTLSAADATALYRYYGLPEAPPPIPVQRTPKPSDIPPRRQPAS</sequence>
<evidence type="ECO:0000256" key="1">
    <source>
        <dbReference type="SAM" id="MobiDB-lite"/>
    </source>
</evidence>